<dbReference type="AlphaFoldDB" id="A0A4V5N533"/>
<evidence type="ECO:0000313" key="2">
    <source>
        <dbReference type="Proteomes" id="UP000308549"/>
    </source>
</evidence>
<dbReference type="Proteomes" id="UP000308549">
    <property type="component" value="Unassembled WGS sequence"/>
</dbReference>
<dbReference type="OrthoDB" id="3650611at2759"/>
<gene>
    <name evidence="1" type="ORF">B0A50_02898</name>
</gene>
<comment type="caution">
    <text evidence="1">The sequence shown here is derived from an EMBL/GenBank/DDBJ whole genome shotgun (WGS) entry which is preliminary data.</text>
</comment>
<dbReference type="EMBL" id="NAJL01000012">
    <property type="protein sequence ID" value="TKA30179.1"/>
    <property type="molecule type" value="Genomic_DNA"/>
</dbReference>
<keyword evidence="2" id="KW-1185">Reference proteome</keyword>
<organism evidence="1 2">
    <name type="scientific">Salinomyces thailandicus</name>
    <dbReference type="NCBI Taxonomy" id="706561"/>
    <lineage>
        <taxon>Eukaryota</taxon>
        <taxon>Fungi</taxon>
        <taxon>Dikarya</taxon>
        <taxon>Ascomycota</taxon>
        <taxon>Pezizomycotina</taxon>
        <taxon>Dothideomycetes</taxon>
        <taxon>Dothideomycetidae</taxon>
        <taxon>Mycosphaerellales</taxon>
        <taxon>Teratosphaeriaceae</taxon>
        <taxon>Salinomyces</taxon>
    </lineage>
</organism>
<evidence type="ECO:0000313" key="1">
    <source>
        <dbReference type="EMBL" id="TKA30179.1"/>
    </source>
</evidence>
<accession>A0A4V5N533</accession>
<proteinExistence type="predicted"/>
<name>A0A4V5N533_9PEZI</name>
<reference evidence="1 2" key="1">
    <citation type="submission" date="2017-03" db="EMBL/GenBank/DDBJ databases">
        <title>Genomes of endolithic fungi from Antarctica.</title>
        <authorList>
            <person name="Coleine C."/>
            <person name="Masonjones S."/>
            <person name="Stajich J.E."/>
        </authorList>
    </citation>
    <scope>NUCLEOTIDE SEQUENCE [LARGE SCALE GENOMIC DNA]</scope>
    <source>
        <strain evidence="1 2">CCFEE 6315</strain>
    </source>
</reference>
<protein>
    <submittedName>
        <fullName evidence="1">Uncharacterized protein</fullName>
    </submittedName>
</protein>
<sequence length="373" mass="41181">MLRKAYPYKTSIRLDASKPWLSVERSGTFGGTFGGVLAMDAIGDLFEDPTRLTNELSVAIMVGPDPVQHPFPSLYDAVYPEEEHFEPRSHRVSAHSEGLQTSSSIGWGLVKVAGYASEPIRNTQIENEIQVPGRREPGVGPPLQPLYTLNIYRPEQSIGLGVSGLSTAAESFEVEIAVHFVDHLSPATQPRILFPTNFTARAPGTDLPERFAHRLKGLLLRFLHKEEHAALRDRIGGKLFKKPLELALWVMPQEPGPLKLHRWWASPTSNSNSNSSDPSLPSPSGRPLSDFLSIFQVTEKNDRRLYIEAHVVAQAPQKLSDWPLPLEHSLGSETAADHLIEALLSENRKLKAKEEGVKAALALLELRKGSGSH</sequence>